<dbReference type="RefSeq" id="WP_189378347.1">
    <property type="nucleotide sequence ID" value="NZ_BNAH01000008.1"/>
</dbReference>
<keyword evidence="6" id="KW-1185">Reference proteome</keyword>
<dbReference type="PANTHER" id="PTHR11122">
    <property type="entry name" value="APOSPORY-ASSOCIATED PROTEIN C-RELATED"/>
    <property type="match status" value="1"/>
</dbReference>
<organism evidence="5 6">
    <name type="scientific">Thalassotalea profundi</name>
    <dbReference type="NCBI Taxonomy" id="2036687"/>
    <lineage>
        <taxon>Bacteria</taxon>
        <taxon>Pseudomonadati</taxon>
        <taxon>Pseudomonadota</taxon>
        <taxon>Gammaproteobacteria</taxon>
        <taxon>Alteromonadales</taxon>
        <taxon>Colwelliaceae</taxon>
        <taxon>Thalassotalea</taxon>
    </lineage>
</organism>
<evidence type="ECO:0000256" key="1">
    <source>
        <dbReference type="ARBA" id="ARBA00001096"/>
    </source>
</evidence>
<evidence type="ECO:0000256" key="3">
    <source>
        <dbReference type="ARBA" id="ARBA00023235"/>
    </source>
</evidence>
<dbReference type="PIRSF" id="PIRSF016020">
    <property type="entry name" value="PHexose_mutarotase"/>
    <property type="match status" value="1"/>
</dbReference>
<comment type="caution">
    <text evidence="5">The sequence shown here is derived from an EMBL/GenBank/DDBJ whole genome shotgun (WGS) entry which is preliminary data.</text>
</comment>
<dbReference type="InterPro" id="IPR008183">
    <property type="entry name" value="Aldose_1/G6P_1-epimerase"/>
</dbReference>
<keyword evidence="3 4" id="KW-0413">Isomerase</keyword>
<dbReference type="PANTHER" id="PTHR11122:SF13">
    <property type="entry name" value="GLUCOSE-6-PHOSPHATE 1-EPIMERASE"/>
    <property type="match status" value="1"/>
</dbReference>
<dbReference type="CDD" id="cd09020">
    <property type="entry name" value="D-hex-6-P-epi_like"/>
    <property type="match status" value="1"/>
</dbReference>
<evidence type="ECO:0000256" key="2">
    <source>
        <dbReference type="ARBA" id="ARBA00005866"/>
    </source>
</evidence>
<dbReference type="SUPFAM" id="SSF74650">
    <property type="entry name" value="Galactose mutarotase-like"/>
    <property type="match status" value="1"/>
</dbReference>
<gene>
    <name evidence="5" type="ORF">GCM10011501_22270</name>
</gene>
<evidence type="ECO:0000313" key="6">
    <source>
        <dbReference type="Proteomes" id="UP000626370"/>
    </source>
</evidence>
<dbReference type="EC" id="5.1.3.15" evidence="4"/>
<sequence>MSHMPLVSNKYGEITQYQKADSVDILNIQHSLCSASVSLYGGQVLNWQPKGQPPVLWLSDTSQYQQGKAIRGGIPLCWPWFGAYKDAGNHGFARQMRWELLEADITEHKVELTLVAAGENLSHLWPTPFKLVQKISFSAQFQQQLTISNLSDQPVEFTSAFHSYFQVSSPEYTSVSGLNGVKFDDKNTLLTAQQDILDNCVGPIDRIYHDHNTQQLKDSGWQRVIEVESTHCQQWVLWNPGKEVASSMNDLHSGGESEYVCLEAANTEWQNIPAQKSVTLKQKISVIPF</sequence>
<name>A0ABQ3IRD2_9GAMM</name>
<dbReference type="Pfam" id="PF01263">
    <property type="entry name" value="Aldose_epim"/>
    <property type="match status" value="1"/>
</dbReference>
<proteinExistence type="inferred from homology"/>
<dbReference type="InterPro" id="IPR025532">
    <property type="entry name" value="G6P_1-epimerase"/>
</dbReference>
<dbReference type="EMBL" id="BNAH01000008">
    <property type="protein sequence ID" value="GHE92276.1"/>
    <property type="molecule type" value="Genomic_DNA"/>
</dbReference>
<reference evidence="6" key="1">
    <citation type="journal article" date="2019" name="Int. J. Syst. Evol. Microbiol.">
        <title>The Global Catalogue of Microorganisms (GCM) 10K type strain sequencing project: providing services to taxonomists for standard genome sequencing and annotation.</title>
        <authorList>
            <consortium name="The Broad Institute Genomics Platform"/>
            <consortium name="The Broad Institute Genome Sequencing Center for Infectious Disease"/>
            <person name="Wu L."/>
            <person name="Ma J."/>
        </authorList>
    </citation>
    <scope>NUCLEOTIDE SEQUENCE [LARGE SCALE GENOMIC DNA]</scope>
    <source>
        <strain evidence="6">CGMCC 1.15922</strain>
    </source>
</reference>
<evidence type="ECO:0000313" key="5">
    <source>
        <dbReference type="EMBL" id="GHE92276.1"/>
    </source>
</evidence>
<accession>A0ABQ3IRD2</accession>
<evidence type="ECO:0000256" key="4">
    <source>
        <dbReference type="PIRNR" id="PIRNR016020"/>
    </source>
</evidence>
<comment type="similarity">
    <text evidence="2 4">Belongs to the glucose-6-phosphate 1-epimerase family.</text>
</comment>
<dbReference type="Proteomes" id="UP000626370">
    <property type="component" value="Unassembled WGS sequence"/>
</dbReference>
<dbReference type="Gene3D" id="2.70.98.10">
    <property type="match status" value="1"/>
</dbReference>
<comment type="catalytic activity">
    <reaction evidence="1">
        <text>alpha-D-glucose 6-phosphate = beta-D-glucose 6-phosphate</text>
        <dbReference type="Rhea" id="RHEA:16249"/>
        <dbReference type="ChEBI" id="CHEBI:58225"/>
        <dbReference type="ChEBI" id="CHEBI:58247"/>
        <dbReference type="EC" id="5.1.3.15"/>
    </reaction>
</comment>
<protein>
    <recommendedName>
        <fullName evidence="4">Putative glucose-6-phosphate 1-epimerase</fullName>
        <ecNumber evidence="4">5.1.3.15</ecNumber>
    </recommendedName>
</protein>
<dbReference type="InterPro" id="IPR014718">
    <property type="entry name" value="GH-type_carb-bd"/>
</dbReference>
<dbReference type="InterPro" id="IPR011013">
    <property type="entry name" value="Gal_mutarotase_sf_dom"/>
</dbReference>